<dbReference type="Pfam" id="PF01717">
    <property type="entry name" value="Meth_synt_2"/>
    <property type="match status" value="1"/>
</dbReference>
<feature type="non-terminal residue" evidence="5">
    <location>
        <position position="1"/>
    </location>
</feature>
<comment type="cofactor">
    <cofactor evidence="1">
        <name>Zn(2+)</name>
        <dbReference type="ChEBI" id="CHEBI:29105"/>
    </cofactor>
</comment>
<evidence type="ECO:0000259" key="4">
    <source>
        <dbReference type="Pfam" id="PF01717"/>
    </source>
</evidence>
<accession>A0AAJ2NS35</accession>
<name>A0AAJ2NS35_ALKPS</name>
<dbReference type="RefSeq" id="WP_323467766.1">
    <property type="nucleotide sequence ID" value="NZ_JAWJAY010000123.1"/>
</dbReference>
<dbReference type="GO" id="GO:0003871">
    <property type="term" value="F:5-methyltetrahydropteroyltriglutamate-homocysteine S-methyltransferase activity"/>
    <property type="evidence" value="ECO:0007669"/>
    <property type="project" value="InterPro"/>
</dbReference>
<organism evidence="5 6">
    <name type="scientific">Alkalihalophilus pseudofirmus</name>
    <name type="common">Bacillus pseudofirmus</name>
    <dbReference type="NCBI Taxonomy" id="79885"/>
    <lineage>
        <taxon>Bacteria</taxon>
        <taxon>Bacillati</taxon>
        <taxon>Bacillota</taxon>
        <taxon>Bacilli</taxon>
        <taxon>Bacillales</taxon>
        <taxon>Bacillaceae</taxon>
        <taxon>Alkalihalophilus</taxon>
    </lineage>
</organism>
<dbReference type="AlphaFoldDB" id="A0AAJ2NS35"/>
<dbReference type="EMBL" id="JAWJAY010000123">
    <property type="protein sequence ID" value="MDV2887516.1"/>
    <property type="molecule type" value="Genomic_DNA"/>
</dbReference>
<proteinExistence type="predicted"/>
<evidence type="ECO:0000313" key="5">
    <source>
        <dbReference type="EMBL" id="MDV2887516.1"/>
    </source>
</evidence>
<gene>
    <name evidence="5" type="ORF">RYX45_20255</name>
</gene>
<sequence>GLLALEPSQFWINPDCGLKTRGMEETVRALENMVTATHLVRDRLAVKN</sequence>
<comment type="caution">
    <text evidence="5">The sequence shown here is derived from an EMBL/GenBank/DDBJ whole genome shotgun (WGS) entry which is preliminary data.</text>
</comment>
<evidence type="ECO:0000256" key="3">
    <source>
        <dbReference type="ARBA" id="ARBA00022833"/>
    </source>
</evidence>
<keyword evidence="3" id="KW-0862">Zinc</keyword>
<protein>
    <recommendedName>
        <fullName evidence="4">Cobalamin-independent methionine synthase MetE C-terminal/archaeal domain-containing protein</fullName>
    </recommendedName>
</protein>
<dbReference type="InterPro" id="IPR038071">
    <property type="entry name" value="UROD/MetE-like_sf"/>
</dbReference>
<dbReference type="GO" id="GO:0008270">
    <property type="term" value="F:zinc ion binding"/>
    <property type="evidence" value="ECO:0007669"/>
    <property type="project" value="InterPro"/>
</dbReference>
<feature type="domain" description="Cobalamin-independent methionine synthase MetE C-terminal/archaeal" evidence="4">
    <location>
        <begin position="8"/>
        <end position="37"/>
    </location>
</feature>
<evidence type="ECO:0000256" key="1">
    <source>
        <dbReference type="ARBA" id="ARBA00001947"/>
    </source>
</evidence>
<evidence type="ECO:0000313" key="6">
    <source>
        <dbReference type="Proteomes" id="UP001285636"/>
    </source>
</evidence>
<dbReference type="PANTHER" id="PTHR30519">
    <property type="entry name" value="5-METHYLTETRAHYDROPTEROYLTRIGLUTAMATE--HOMOCYSTEINE METHYLTRANSFERASE"/>
    <property type="match status" value="1"/>
</dbReference>
<dbReference type="Proteomes" id="UP001285636">
    <property type="component" value="Unassembled WGS sequence"/>
</dbReference>
<dbReference type="SUPFAM" id="SSF51726">
    <property type="entry name" value="UROD/MetE-like"/>
    <property type="match status" value="1"/>
</dbReference>
<keyword evidence="2" id="KW-0479">Metal-binding</keyword>
<evidence type="ECO:0000256" key="2">
    <source>
        <dbReference type="ARBA" id="ARBA00022723"/>
    </source>
</evidence>
<dbReference type="GO" id="GO:0009086">
    <property type="term" value="P:methionine biosynthetic process"/>
    <property type="evidence" value="ECO:0007669"/>
    <property type="project" value="InterPro"/>
</dbReference>
<reference evidence="5" key="1">
    <citation type="submission" date="2023-10" db="EMBL/GenBank/DDBJ databases">
        <title>Screening of Alkalihalophilus pseudofirmusBZ-TG-HK211 and Its Alleviation of Salt Stress on Rapeseed Growth.</title>
        <authorList>
            <person name="Zhao B."/>
            <person name="Guo T."/>
        </authorList>
    </citation>
    <scope>NUCLEOTIDE SEQUENCE</scope>
    <source>
        <strain evidence="5">BZ-TG-HK211</strain>
    </source>
</reference>
<dbReference type="InterPro" id="IPR002629">
    <property type="entry name" value="Met_Synth_C/arc"/>
</dbReference>
<dbReference type="Gene3D" id="3.20.20.210">
    <property type="match status" value="1"/>
</dbReference>